<feature type="region of interest" description="Disordered" evidence="1">
    <location>
        <begin position="669"/>
        <end position="744"/>
    </location>
</feature>
<keyword evidence="2" id="KW-1133">Transmembrane helix</keyword>
<dbReference type="NCBIfam" id="TIGR01167">
    <property type="entry name" value="LPXTG_anchor"/>
    <property type="match status" value="1"/>
</dbReference>
<protein>
    <submittedName>
        <fullName evidence="4">LPXTG cell wall anchor domain-containing protein</fullName>
    </submittedName>
</protein>
<keyword evidence="2" id="KW-0812">Transmembrane</keyword>
<sequence>MKPARIARRWRALRNSLLALACATVITITGQPVGGVAEAAPAPPKLKPGKRCDEMYGVKNVPTGGLPQGDASRAVDRWDTYDYTNPGLQFDGLNPTRAELDAAGTDYKKYDHSDPRRIYARFNAQRRWTSFRDYLSKVYIPNQGYDARGKAFMAKVVREMGLTGPDWICEKEFNFVDPDTGERHVRRLDAYNKRSREIVEVKSNGSPDGREKPADRAWAKHQGWRSYKYTYVFAENQTRDAKNFMKELKDTAGKDALGRDRVRTYDYQSHHKGVPPKGTENGPYRANSTTMSPGNGASTGSRGSGNQVINQSPPNPRTLKEQLDRLGRTGERALMNRGLGGIDFTTLDLRYIGKGKGGKGLDYAFSAKSVEDEYAAGWGGQEKGDLISDAFFTWLALDPSTFWVNLNPDEPNRIIDAGFGRTDAGRVLLEADLELKHDIFKAMDPETEAGRAFMNALPQRNGFPCWAGFRYWIEPETAVVREQDGGIHILDTPLKLSTVPQETTTQPPGGKGCDLTEAETQQSDRVLDRYITPLVAEKVNNGDYYADLRRVYTARVAAEWVRQNAADMPAEYRGIINSNDVSRWPLRDPHRNWTGKQVWDRYYKAFTEGTFKYKWSNGEEVYVYTVGGVDFSRQPKSNMNPVRFRTEQRYKPRTVGYAVDTIADDPNKEGYLMFGGNSAGQSENGTPGPTPTGTASPTATPSPTATGKPTPTPSDPGPTASQSPAATTPPGPKDPDGGLADTGSSTPVGLIVGIAAVAIGAGGALVWWRRRRTHTGG</sequence>
<feature type="compositionally biased region" description="Low complexity" evidence="1">
    <location>
        <begin position="691"/>
        <end position="709"/>
    </location>
</feature>
<evidence type="ECO:0000256" key="3">
    <source>
        <dbReference type="SAM" id="SignalP"/>
    </source>
</evidence>
<evidence type="ECO:0000313" key="4">
    <source>
        <dbReference type="EMBL" id="MFF5923837.1"/>
    </source>
</evidence>
<dbReference type="EMBL" id="JBIBDZ010000016">
    <property type="protein sequence ID" value="MFF5923837.1"/>
    <property type="molecule type" value="Genomic_DNA"/>
</dbReference>
<evidence type="ECO:0000256" key="1">
    <source>
        <dbReference type="SAM" id="MobiDB-lite"/>
    </source>
</evidence>
<feature type="signal peptide" evidence="3">
    <location>
        <begin position="1"/>
        <end position="21"/>
    </location>
</feature>
<keyword evidence="3" id="KW-0732">Signal</keyword>
<organism evidence="4 5">
    <name type="scientific">Streptomyces flavochromogenes</name>
    <dbReference type="NCBI Taxonomy" id="68199"/>
    <lineage>
        <taxon>Bacteria</taxon>
        <taxon>Bacillati</taxon>
        <taxon>Actinomycetota</taxon>
        <taxon>Actinomycetes</taxon>
        <taxon>Kitasatosporales</taxon>
        <taxon>Streptomycetaceae</taxon>
        <taxon>Streptomyces</taxon>
    </lineage>
</organism>
<reference evidence="4 5" key="1">
    <citation type="submission" date="2024-10" db="EMBL/GenBank/DDBJ databases">
        <title>The Natural Products Discovery Center: Release of the First 8490 Sequenced Strains for Exploring Actinobacteria Biosynthetic Diversity.</title>
        <authorList>
            <person name="Kalkreuter E."/>
            <person name="Kautsar S.A."/>
            <person name="Yang D."/>
            <person name="Bader C.D."/>
            <person name="Teijaro C.N."/>
            <person name="Fluegel L."/>
            <person name="Davis C.M."/>
            <person name="Simpson J.R."/>
            <person name="Lauterbach L."/>
            <person name="Steele A.D."/>
            <person name="Gui C."/>
            <person name="Meng S."/>
            <person name="Li G."/>
            <person name="Viehrig K."/>
            <person name="Ye F."/>
            <person name="Su P."/>
            <person name="Kiefer A.F."/>
            <person name="Nichols A."/>
            <person name="Cepeda A.J."/>
            <person name="Yan W."/>
            <person name="Fan B."/>
            <person name="Jiang Y."/>
            <person name="Adhikari A."/>
            <person name="Zheng C.-J."/>
            <person name="Schuster L."/>
            <person name="Cowan T.M."/>
            <person name="Smanski M.J."/>
            <person name="Chevrette M.G."/>
            <person name="De Carvalho L.P.S."/>
            <person name="Shen B."/>
        </authorList>
    </citation>
    <scope>NUCLEOTIDE SEQUENCE [LARGE SCALE GENOMIC DNA]</scope>
    <source>
        <strain evidence="4 5">NPDC012605</strain>
    </source>
</reference>
<keyword evidence="2" id="KW-0472">Membrane</keyword>
<feature type="chain" id="PRO_5045537711" evidence="3">
    <location>
        <begin position="22"/>
        <end position="777"/>
    </location>
</feature>
<feature type="transmembrane region" description="Helical" evidence="2">
    <location>
        <begin position="748"/>
        <end position="768"/>
    </location>
</feature>
<accession>A0ABW6Y232</accession>
<proteinExistence type="predicted"/>
<keyword evidence="5" id="KW-1185">Reference proteome</keyword>
<dbReference type="Proteomes" id="UP001602370">
    <property type="component" value="Unassembled WGS sequence"/>
</dbReference>
<evidence type="ECO:0000256" key="2">
    <source>
        <dbReference type="SAM" id="Phobius"/>
    </source>
</evidence>
<evidence type="ECO:0000313" key="5">
    <source>
        <dbReference type="Proteomes" id="UP001602370"/>
    </source>
</evidence>
<dbReference type="RefSeq" id="WP_037637295.1">
    <property type="nucleotide sequence ID" value="NZ_JBIBDZ010000016.1"/>
</dbReference>
<feature type="region of interest" description="Disordered" evidence="1">
    <location>
        <begin position="266"/>
        <end position="320"/>
    </location>
</feature>
<gene>
    <name evidence="4" type="ORF">ACFY8C_36765</name>
</gene>
<feature type="compositionally biased region" description="Polar residues" evidence="1">
    <location>
        <begin position="286"/>
        <end position="312"/>
    </location>
</feature>
<name>A0ABW6Y232_9ACTN</name>
<comment type="caution">
    <text evidence="4">The sequence shown here is derived from an EMBL/GenBank/DDBJ whole genome shotgun (WGS) entry which is preliminary data.</text>
</comment>